<dbReference type="PANTHER" id="PTHR47955:SF19">
    <property type="entry name" value="CYTOCHROME P450 71A9-LIKE ISOFORM X1"/>
    <property type="match status" value="1"/>
</dbReference>
<dbReference type="Proteomes" id="UP000228380">
    <property type="component" value="Unplaced"/>
</dbReference>
<dbReference type="PROSITE" id="PS00086">
    <property type="entry name" value="CYTOCHROME_P450"/>
    <property type="match status" value="1"/>
</dbReference>
<evidence type="ECO:0000256" key="2">
    <source>
        <dbReference type="ARBA" id="ARBA00010617"/>
    </source>
</evidence>
<feature type="binding site" description="axial binding residue" evidence="8">
    <location>
        <position position="456"/>
    </location>
    <ligand>
        <name>heme</name>
        <dbReference type="ChEBI" id="CHEBI:30413"/>
    </ligand>
    <ligandPart>
        <name>Fe</name>
        <dbReference type="ChEBI" id="CHEBI:18248"/>
    </ligandPart>
</feature>
<evidence type="ECO:0000256" key="6">
    <source>
        <dbReference type="ARBA" id="ARBA00023004"/>
    </source>
</evidence>
<keyword evidence="10" id="KW-1133">Transmembrane helix</keyword>
<evidence type="ECO:0000256" key="5">
    <source>
        <dbReference type="ARBA" id="ARBA00023002"/>
    </source>
</evidence>
<keyword evidence="10" id="KW-0472">Membrane</keyword>
<dbReference type="GO" id="GO:0005506">
    <property type="term" value="F:iron ion binding"/>
    <property type="evidence" value="ECO:0007669"/>
    <property type="project" value="InterPro"/>
</dbReference>
<dbReference type="InterPro" id="IPR001128">
    <property type="entry name" value="Cyt_P450"/>
</dbReference>
<dbReference type="OrthoDB" id="1470350at2759"/>
<dbReference type="SUPFAM" id="SSF48264">
    <property type="entry name" value="Cytochrome P450"/>
    <property type="match status" value="1"/>
</dbReference>
<evidence type="ECO:0000256" key="3">
    <source>
        <dbReference type="ARBA" id="ARBA00022617"/>
    </source>
</evidence>
<dbReference type="InterPro" id="IPR036396">
    <property type="entry name" value="Cyt_P450_sf"/>
</dbReference>
<dbReference type="GeneID" id="103701065"/>
<keyword evidence="4 8" id="KW-0479">Metal-binding</keyword>
<sequence>MGSISHHHAIMSLLSLQPLFFVIAVLLSIIFLLLLLCNKGSFSTKTCLPPSPSKLPIIGNLHQLGTLPHRSLQAMADKLGPIMLLQLGQVPALVVSSVDMAREILKTQDHIFSSRPSLKVPKTFLYEGRDVAFAPYGEYWRQARKMCVFHLLSPKMVQSYKLIREQEVALMIEAISRSCSSGTVMNISEDLNCLAKNIISRTALGNCPREEEWYNMFHAVIHECSKMMGAFHVADYFPSLSWLGRLTGLDARVEKLFKKVDEILDAIVDDHINRSTHDKHKTDNFIDILLSLEMEGNKCALFGKEDIKAIVEDLFGAGTESIFVTMEWVLADLIRNPEARKRLKDEIRGIVGSKPMVKEEDLDEMSYLKAVIKESMRLHPPGPFLVPRELIEDTKITGYFIPRRTRIFVNVWAIQRDPKIWEAPEEFRPERFMGSSVDFKGHDFQLIPFGAGRRICPGIGFAVPVLELAIANLMHRFDWKLPNGMKEEDMDMAEAFGLTMSKKSALQLVATPCLC</sequence>
<comment type="cofactor">
    <cofactor evidence="1 8">
        <name>heme</name>
        <dbReference type="ChEBI" id="CHEBI:30413"/>
    </cofactor>
</comment>
<evidence type="ECO:0000256" key="9">
    <source>
        <dbReference type="RuleBase" id="RU000461"/>
    </source>
</evidence>
<dbReference type="InterPro" id="IPR002401">
    <property type="entry name" value="Cyt_P450_E_grp-I"/>
</dbReference>
<evidence type="ECO:0000256" key="1">
    <source>
        <dbReference type="ARBA" id="ARBA00001971"/>
    </source>
</evidence>
<evidence type="ECO:0000256" key="7">
    <source>
        <dbReference type="ARBA" id="ARBA00023033"/>
    </source>
</evidence>
<accession>A0A8B7BLY0</accession>
<dbReference type="PRINTS" id="PR00463">
    <property type="entry name" value="EP450I"/>
</dbReference>
<dbReference type="Gene3D" id="1.10.630.10">
    <property type="entry name" value="Cytochrome P450"/>
    <property type="match status" value="1"/>
</dbReference>
<feature type="transmembrane region" description="Helical" evidence="10">
    <location>
        <begin position="12"/>
        <end position="36"/>
    </location>
</feature>
<evidence type="ECO:0000313" key="11">
    <source>
        <dbReference type="Proteomes" id="UP000228380"/>
    </source>
</evidence>
<comment type="similarity">
    <text evidence="2 9">Belongs to the cytochrome P450 family.</text>
</comment>
<dbReference type="GO" id="GO:0020037">
    <property type="term" value="F:heme binding"/>
    <property type="evidence" value="ECO:0007669"/>
    <property type="project" value="InterPro"/>
</dbReference>
<keyword evidence="6 8" id="KW-0408">Iron</keyword>
<keyword evidence="5 9" id="KW-0560">Oxidoreductase</keyword>
<dbReference type="RefSeq" id="XP_008781238.1">
    <property type="nucleotide sequence ID" value="XM_008783016.4"/>
</dbReference>
<name>A0A8B7BLY0_PHODC</name>
<evidence type="ECO:0000256" key="10">
    <source>
        <dbReference type="SAM" id="Phobius"/>
    </source>
</evidence>
<dbReference type="GO" id="GO:0016705">
    <property type="term" value="F:oxidoreductase activity, acting on paired donors, with incorporation or reduction of molecular oxygen"/>
    <property type="evidence" value="ECO:0007669"/>
    <property type="project" value="InterPro"/>
</dbReference>
<gene>
    <name evidence="12" type="primary">LOC103701065</name>
</gene>
<dbReference type="AlphaFoldDB" id="A0A8B7BLY0"/>
<keyword evidence="11" id="KW-1185">Reference proteome</keyword>
<dbReference type="PRINTS" id="PR00385">
    <property type="entry name" value="P450"/>
</dbReference>
<dbReference type="Pfam" id="PF00067">
    <property type="entry name" value="p450"/>
    <property type="match status" value="1"/>
</dbReference>
<keyword evidence="10" id="KW-0812">Transmembrane</keyword>
<evidence type="ECO:0000256" key="4">
    <source>
        <dbReference type="ARBA" id="ARBA00022723"/>
    </source>
</evidence>
<protein>
    <submittedName>
        <fullName evidence="12">Cytochrome P450 71A1-like</fullName>
    </submittedName>
</protein>
<evidence type="ECO:0000313" key="12">
    <source>
        <dbReference type="RefSeq" id="XP_008781238.1"/>
    </source>
</evidence>
<dbReference type="GO" id="GO:0004497">
    <property type="term" value="F:monooxygenase activity"/>
    <property type="evidence" value="ECO:0007669"/>
    <property type="project" value="UniProtKB-KW"/>
</dbReference>
<dbReference type="InterPro" id="IPR017972">
    <property type="entry name" value="Cyt_P450_CS"/>
</dbReference>
<dbReference type="FunFam" id="1.10.630.10:FF:000011">
    <property type="entry name" value="Cytochrome P450 83B1"/>
    <property type="match status" value="1"/>
</dbReference>
<proteinExistence type="inferred from homology"/>
<reference evidence="12" key="1">
    <citation type="submission" date="2025-08" db="UniProtKB">
        <authorList>
            <consortium name="RefSeq"/>
        </authorList>
    </citation>
    <scope>IDENTIFICATION</scope>
    <source>
        <tissue evidence="12">Young leaves</tissue>
    </source>
</reference>
<organism evidence="11 12">
    <name type="scientific">Phoenix dactylifera</name>
    <name type="common">Date palm</name>
    <dbReference type="NCBI Taxonomy" id="42345"/>
    <lineage>
        <taxon>Eukaryota</taxon>
        <taxon>Viridiplantae</taxon>
        <taxon>Streptophyta</taxon>
        <taxon>Embryophyta</taxon>
        <taxon>Tracheophyta</taxon>
        <taxon>Spermatophyta</taxon>
        <taxon>Magnoliopsida</taxon>
        <taxon>Liliopsida</taxon>
        <taxon>Arecaceae</taxon>
        <taxon>Coryphoideae</taxon>
        <taxon>Phoeniceae</taxon>
        <taxon>Phoenix</taxon>
    </lineage>
</organism>
<keyword evidence="3 8" id="KW-0349">Heme</keyword>
<keyword evidence="7 9" id="KW-0503">Monooxygenase</keyword>
<evidence type="ECO:0000256" key="8">
    <source>
        <dbReference type="PIRSR" id="PIRSR602401-1"/>
    </source>
</evidence>
<dbReference type="KEGG" id="pda:103701065"/>
<dbReference type="PANTHER" id="PTHR47955">
    <property type="entry name" value="CYTOCHROME P450 FAMILY 71 PROTEIN"/>
    <property type="match status" value="1"/>
</dbReference>
<dbReference type="CDD" id="cd11072">
    <property type="entry name" value="CYP71-like"/>
    <property type="match status" value="1"/>
</dbReference>